<comment type="caution">
    <text evidence="3">The sequence shown here is derived from an EMBL/GenBank/DDBJ whole genome shotgun (WGS) entry which is preliminary data.</text>
</comment>
<feature type="transmembrane region" description="Helical" evidence="2">
    <location>
        <begin position="12"/>
        <end position="31"/>
    </location>
</feature>
<feature type="compositionally biased region" description="Low complexity" evidence="1">
    <location>
        <begin position="221"/>
        <end position="231"/>
    </location>
</feature>
<feature type="region of interest" description="Disordered" evidence="1">
    <location>
        <begin position="214"/>
        <end position="241"/>
    </location>
</feature>
<proteinExistence type="predicted"/>
<protein>
    <submittedName>
        <fullName evidence="3">Uncharacterized protein</fullName>
    </submittedName>
</protein>
<evidence type="ECO:0000313" key="4">
    <source>
        <dbReference type="Proteomes" id="UP001345013"/>
    </source>
</evidence>
<evidence type="ECO:0000256" key="2">
    <source>
        <dbReference type="SAM" id="Phobius"/>
    </source>
</evidence>
<feature type="region of interest" description="Disordered" evidence="1">
    <location>
        <begin position="127"/>
        <end position="166"/>
    </location>
</feature>
<sequence length="396" mass="43944">METTTTVPGIFMKGSIFIIVLLNIAAGYLLLLTGANILLTTSKVLLITPIILRLFKIKLEKGERIDQSLIILLYTQNPELGQTLVVRALWPVLRVIQVAHTVGETLEDYSTQVHLNAKSILETMADTAKRSTQTQTQTQPQSQSKDSTRSRKPRPHPIDTNVANQYRSWQGIAAEAANDDDIPTASSTYSDTEDPFADQATYAELPLSNIQMRTPAPARSAPYPAQPATALPQPPTPYSAATTPLPRSLDPTLFNQHNSDTYQLPTATRYPHAHSARLTDLVSTLSRLDTSVADYGPYNRDWEFKEFPPVTGRWAHFYGARQLWLANDLLGWWEGYPSPGSDGVYSVGGTGDGSQWGDEERDDSEWNGWEGLPSPISPLGLGDLRLEDLRLGEWIW</sequence>
<keyword evidence="2" id="KW-1133">Transmembrane helix</keyword>
<organism evidence="3 4">
    <name type="scientific">Lithohypha guttulata</name>
    <dbReference type="NCBI Taxonomy" id="1690604"/>
    <lineage>
        <taxon>Eukaryota</taxon>
        <taxon>Fungi</taxon>
        <taxon>Dikarya</taxon>
        <taxon>Ascomycota</taxon>
        <taxon>Pezizomycotina</taxon>
        <taxon>Eurotiomycetes</taxon>
        <taxon>Chaetothyriomycetidae</taxon>
        <taxon>Chaetothyriales</taxon>
        <taxon>Trichomeriaceae</taxon>
        <taxon>Lithohypha</taxon>
    </lineage>
</organism>
<feature type="compositionally biased region" description="Low complexity" evidence="1">
    <location>
        <begin position="131"/>
        <end position="145"/>
    </location>
</feature>
<dbReference type="Proteomes" id="UP001345013">
    <property type="component" value="Unassembled WGS sequence"/>
</dbReference>
<dbReference type="EMBL" id="JAVRRG010000090">
    <property type="protein sequence ID" value="KAK5087451.1"/>
    <property type="molecule type" value="Genomic_DNA"/>
</dbReference>
<gene>
    <name evidence="3" type="ORF">LTR24_006720</name>
</gene>
<evidence type="ECO:0000256" key="1">
    <source>
        <dbReference type="SAM" id="MobiDB-lite"/>
    </source>
</evidence>
<keyword evidence="4" id="KW-1185">Reference proteome</keyword>
<evidence type="ECO:0000313" key="3">
    <source>
        <dbReference type="EMBL" id="KAK5087451.1"/>
    </source>
</evidence>
<name>A0ABR0K5M8_9EURO</name>
<keyword evidence="2" id="KW-0812">Transmembrane</keyword>
<accession>A0ABR0K5M8</accession>
<reference evidence="3 4" key="1">
    <citation type="submission" date="2023-08" db="EMBL/GenBank/DDBJ databases">
        <title>Black Yeasts Isolated from many extreme environments.</title>
        <authorList>
            <person name="Coleine C."/>
            <person name="Stajich J.E."/>
            <person name="Selbmann L."/>
        </authorList>
    </citation>
    <scope>NUCLEOTIDE SEQUENCE [LARGE SCALE GENOMIC DNA]</scope>
    <source>
        <strain evidence="3 4">CCFEE 5885</strain>
    </source>
</reference>
<keyword evidence="2" id="KW-0472">Membrane</keyword>